<reference evidence="3 4" key="1">
    <citation type="submission" date="2021-03" db="EMBL/GenBank/DDBJ databases">
        <title>Genomic Encyclopedia of Type Strains, Phase IV (KMG-IV): sequencing the most valuable type-strain genomes for metagenomic binning, comparative biology and taxonomic classification.</title>
        <authorList>
            <person name="Goeker M."/>
        </authorList>
    </citation>
    <scope>NUCLEOTIDE SEQUENCE [LARGE SCALE GENOMIC DNA]</scope>
    <source>
        <strain evidence="3 4">DSM 1289</strain>
    </source>
</reference>
<dbReference type="InterPro" id="IPR036034">
    <property type="entry name" value="PDZ_sf"/>
</dbReference>
<dbReference type="GO" id="GO:0016787">
    <property type="term" value="F:hydrolase activity"/>
    <property type="evidence" value="ECO:0007669"/>
    <property type="project" value="UniProtKB-KW"/>
</dbReference>
<dbReference type="EC" id="3.4.21.116" evidence="3"/>
<dbReference type="Gene3D" id="2.30.42.10">
    <property type="match status" value="1"/>
</dbReference>
<dbReference type="Pfam" id="PF05580">
    <property type="entry name" value="Peptidase_S55"/>
    <property type="match status" value="1"/>
</dbReference>
<feature type="transmembrane region" description="Helical" evidence="1">
    <location>
        <begin position="12"/>
        <end position="34"/>
    </location>
</feature>
<organism evidence="3 4">
    <name type="scientific">Metaclostridioides mangenotii</name>
    <dbReference type="NCBI Taxonomy" id="1540"/>
    <lineage>
        <taxon>Bacteria</taxon>
        <taxon>Bacillati</taxon>
        <taxon>Bacillota</taxon>
        <taxon>Clostridia</taxon>
        <taxon>Peptostreptococcales</taxon>
        <taxon>Peptostreptococcaceae</taxon>
        <taxon>Metaclostridioides</taxon>
    </lineage>
</organism>
<protein>
    <submittedName>
        <fullName evidence="3">Stage IV sporulation protein B</fullName>
        <ecNumber evidence="3">3.4.21.116</ecNumber>
    </submittedName>
</protein>
<keyword evidence="3" id="KW-0378">Hydrolase</keyword>
<name>A0ABS4E9H5_9FIRM</name>
<keyword evidence="1" id="KW-0812">Transmembrane</keyword>
<dbReference type="InterPro" id="IPR008763">
    <property type="entry name" value="Peptidase_S55"/>
</dbReference>
<proteinExistence type="predicted"/>
<dbReference type="EMBL" id="JAGGJX010000001">
    <property type="protein sequence ID" value="MBP1854602.1"/>
    <property type="molecule type" value="Genomic_DNA"/>
</dbReference>
<dbReference type="Proteomes" id="UP000767291">
    <property type="component" value="Unassembled WGS sequence"/>
</dbReference>
<dbReference type="SUPFAM" id="SSF50156">
    <property type="entry name" value="PDZ domain-like"/>
    <property type="match status" value="1"/>
</dbReference>
<keyword evidence="1" id="KW-1133">Transmembrane helix</keyword>
<dbReference type="PROSITE" id="PS51494">
    <property type="entry name" value="SPOIVB"/>
    <property type="match status" value="1"/>
</dbReference>
<evidence type="ECO:0000256" key="1">
    <source>
        <dbReference type="SAM" id="Phobius"/>
    </source>
</evidence>
<comment type="caution">
    <text evidence="3">The sequence shown here is derived from an EMBL/GenBank/DDBJ whole genome shotgun (WGS) entry which is preliminary data.</text>
</comment>
<evidence type="ECO:0000259" key="2">
    <source>
        <dbReference type="PROSITE" id="PS51494"/>
    </source>
</evidence>
<keyword evidence="4" id="KW-1185">Reference proteome</keyword>
<accession>A0ABS4E9H5</accession>
<keyword evidence="1" id="KW-0472">Membrane</keyword>
<sequence length="372" mass="42177">MKKNKYNKKFLVNIKIFTAIITFTLIIVCGHIYYNNGFVLNNLTTFIDNKIKDKEVCSFKKENKKFVYPLGNIIGIKADTDGVLVIGYEEENVEYIGGIQIGDNIVEINKERVKDSQDVFEILKNLNKLNKNPDMVEVKFERDNIYKKENIKLKNDGEKLKLGLWVRDKISGVGTMTFYNPENNKIGAIGHAIKDTDTNELLKIRNGRIYRPKNIRIVKSTEDKIGYIKGDYENSDIVGKFLNNADIGISGEFVSEKGKDLKLGHKEMQLMEVGDVNEVKKGKAYILFEDKNKNITSFEIKIEDIVTSRGNHKEIIINVVDKNLIDYTGGIVQGMSGAPIIQNNKIIGAVTHVSKEDSKKGYGILINEMIKL</sequence>
<feature type="domain" description="Peptidase S55" evidence="2">
    <location>
        <begin position="144"/>
        <end position="372"/>
    </location>
</feature>
<evidence type="ECO:0000313" key="3">
    <source>
        <dbReference type="EMBL" id="MBP1854602.1"/>
    </source>
</evidence>
<evidence type="ECO:0000313" key="4">
    <source>
        <dbReference type="Proteomes" id="UP000767291"/>
    </source>
</evidence>
<dbReference type="RefSeq" id="WP_209456088.1">
    <property type="nucleotide sequence ID" value="NZ_BAAACS010000012.1"/>
</dbReference>
<gene>
    <name evidence="3" type="ORF">J2Z43_000992</name>
</gene>